<reference evidence="3" key="1">
    <citation type="journal article" date="2016" name="Front. Microbiol.">
        <title>Molecular Keys to the Janthinobacterium and Duganella spp. Interaction with the Plant Pathogen Fusarium graminearum.</title>
        <authorList>
            <person name="Haack F.S."/>
            <person name="Poehlein A."/>
            <person name="Kroger C."/>
            <person name="Voigt C.A."/>
            <person name="Piepenbring M."/>
            <person name="Bode H.B."/>
            <person name="Daniel R."/>
            <person name="Schafer W."/>
            <person name="Streit W.R."/>
        </authorList>
    </citation>
    <scope>NUCLEOTIDE SEQUENCE [LARGE SCALE GENOMIC DNA]</scope>
    <source>
        <strain evidence="3">T54</strain>
    </source>
</reference>
<keyword evidence="3" id="KW-1185">Reference proteome</keyword>
<protein>
    <recommendedName>
        <fullName evidence="4">NAD-specific glutamate dehydrogenase</fullName>
    </recommendedName>
</protein>
<organism evidence="2 3">
    <name type="scientific">Duganella phyllosphaerae</name>
    <dbReference type="NCBI Taxonomy" id="762836"/>
    <lineage>
        <taxon>Bacteria</taxon>
        <taxon>Pseudomonadati</taxon>
        <taxon>Pseudomonadota</taxon>
        <taxon>Betaproteobacteria</taxon>
        <taxon>Burkholderiales</taxon>
        <taxon>Oxalobacteraceae</taxon>
        <taxon>Telluria group</taxon>
        <taxon>Duganella</taxon>
    </lineage>
</organism>
<dbReference type="AlphaFoldDB" id="A0A1E7W7R6"/>
<dbReference type="Proteomes" id="UP000175989">
    <property type="component" value="Unassembled WGS sequence"/>
</dbReference>
<proteinExistence type="predicted"/>
<dbReference type="EMBL" id="LROM01000148">
    <property type="protein sequence ID" value="OEZ92256.1"/>
    <property type="molecule type" value="Genomic_DNA"/>
</dbReference>
<comment type="caution">
    <text evidence="2">The sequence shown here is derived from an EMBL/GenBank/DDBJ whole genome shotgun (WGS) entry which is preliminary data.</text>
</comment>
<name>A0A1E7W7R6_9BURK</name>
<evidence type="ECO:0008006" key="4">
    <source>
        <dbReference type="Google" id="ProtNLM"/>
    </source>
</evidence>
<sequence>MLQARRLLFGAARQVEIAVGDFGRCRGDLVGAGAYLAYHAREVAADAIEGAQHQADFIVVMDFQVHVEVALGDAVGGFLGAGQRPRHHGAHQQEQDEGEDHQRGQADQRVAVAQGGRFAGDFVGIGAAHDQPVPVLEGVELDHFLAWRLVFAGGPVVGHAAGLGLQHLADDGLAVGALGIDQVVAFALGMDQRNALFLTLGGIDDVDVAGVADLDRLDLLLEHIHVLGDVEADEQHADDVAGRILDRIVLGDELLAEQRGEANITLAVAQQRVAGVGVVELGADRAFAVLFLERRGHAHKLGAVGGKNGGDHAGFIGELVRAGEVEVERFAAMHQRWRRFAGDLDRGGRVEAELAAIELGSEQAREARRLVGHGVVEHLDRVADAAQRVGDVGLGALGQHGRSAVVDQH</sequence>
<evidence type="ECO:0000313" key="3">
    <source>
        <dbReference type="Proteomes" id="UP000175989"/>
    </source>
</evidence>
<feature type="region of interest" description="Disordered" evidence="1">
    <location>
        <begin position="82"/>
        <end position="107"/>
    </location>
</feature>
<gene>
    <name evidence="2" type="ORF">DUPY_49750</name>
</gene>
<evidence type="ECO:0000313" key="2">
    <source>
        <dbReference type="EMBL" id="OEZ92256.1"/>
    </source>
</evidence>
<evidence type="ECO:0000256" key="1">
    <source>
        <dbReference type="SAM" id="MobiDB-lite"/>
    </source>
</evidence>
<accession>A0A1E7W7R6</accession>